<gene>
    <name evidence="3" type="ORF">RDB_LOCUS89487</name>
</gene>
<feature type="signal peptide" evidence="2">
    <location>
        <begin position="1"/>
        <end position="31"/>
    </location>
</feature>
<evidence type="ECO:0000256" key="1">
    <source>
        <dbReference type="SAM" id="MobiDB-lite"/>
    </source>
</evidence>
<sequence>MIRIPRQGPALAGSVALMAFAVISAPSAVSSHSPSPVRTTYKAPGLAGHSATSYSRSLAMGKKGQRDVSFNRPRHYKSQGPFAPKGWDAHGVAGSVSCIDFFGTRFKFSTSWGEMIRE</sequence>
<feature type="chain" id="PRO_5034076052" evidence="2">
    <location>
        <begin position="32"/>
        <end position="118"/>
    </location>
</feature>
<evidence type="ECO:0000256" key="2">
    <source>
        <dbReference type="SAM" id="SignalP"/>
    </source>
</evidence>
<proteinExistence type="predicted"/>
<dbReference type="Proteomes" id="UP000663843">
    <property type="component" value="Unassembled WGS sequence"/>
</dbReference>
<feature type="compositionally biased region" description="Low complexity" evidence="1">
    <location>
        <begin position="28"/>
        <end position="37"/>
    </location>
</feature>
<evidence type="ECO:0000313" key="4">
    <source>
        <dbReference type="Proteomes" id="UP000663843"/>
    </source>
</evidence>
<dbReference type="AlphaFoldDB" id="A0A8H3BCI4"/>
<reference evidence="3" key="1">
    <citation type="submission" date="2021-01" db="EMBL/GenBank/DDBJ databases">
        <authorList>
            <person name="Kaushik A."/>
        </authorList>
    </citation>
    <scope>NUCLEOTIDE SEQUENCE</scope>
    <source>
        <strain evidence="3">AG2-2IIIB</strain>
    </source>
</reference>
<dbReference type="EMBL" id="CAJMWT010002768">
    <property type="protein sequence ID" value="CAE6454021.1"/>
    <property type="molecule type" value="Genomic_DNA"/>
</dbReference>
<keyword evidence="2" id="KW-0732">Signal</keyword>
<accession>A0A8H3BCI4</accession>
<comment type="caution">
    <text evidence="3">The sequence shown here is derived from an EMBL/GenBank/DDBJ whole genome shotgun (WGS) entry which is preliminary data.</text>
</comment>
<organism evidence="3 4">
    <name type="scientific">Rhizoctonia solani</name>
    <dbReference type="NCBI Taxonomy" id="456999"/>
    <lineage>
        <taxon>Eukaryota</taxon>
        <taxon>Fungi</taxon>
        <taxon>Dikarya</taxon>
        <taxon>Basidiomycota</taxon>
        <taxon>Agaricomycotina</taxon>
        <taxon>Agaricomycetes</taxon>
        <taxon>Cantharellales</taxon>
        <taxon>Ceratobasidiaceae</taxon>
        <taxon>Rhizoctonia</taxon>
    </lineage>
</organism>
<protein>
    <submittedName>
        <fullName evidence="3">Uncharacterized protein</fullName>
    </submittedName>
</protein>
<evidence type="ECO:0000313" key="3">
    <source>
        <dbReference type="EMBL" id="CAE6454021.1"/>
    </source>
</evidence>
<name>A0A8H3BCI4_9AGAM</name>
<feature type="region of interest" description="Disordered" evidence="1">
    <location>
        <begin position="28"/>
        <end position="49"/>
    </location>
</feature>